<organism evidence="11 12">
    <name type="scientific">Asbolus verrucosus</name>
    <name type="common">Desert ironclad beetle</name>
    <dbReference type="NCBI Taxonomy" id="1661398"/>
    <lineage>
        <taxon>Eukaryota</taxon>
        <taxon>Metazoa</taxon>
        <taxon>Ecdysozoa</taxon>
        <taxon>Arthropoda</taxon>
        <taxon>Hexapoda</taxon>
        <taxon>Insecta</taxon>
        <taxon>Pterygota</taxon>
        <taxon>Neoptera</taxon>
        <taxon>Endopterygota</taxon>
        <taxon>Coleoptera</taxon>
        <taxon>Polyphaga</taxon>
        <taxon>Cucujiformia</taxon>
        <taxon>Tenebrionidae</taxon>
        <taxon>Pimeliinae</taxon>
        <taxon>Asbolus</taxon>
    </lineage>
</organism>
<dbReference type="Pfam" id="PF04161">
    <property type="entry name" value="Arv1"/>
    <property type="match status" value="1"/>
</dbReference>
<gene>
    <name evidence="11" type="ORF">BDFB_008457</name>
</gene>
<comment type="caution">
    <text evidence="11">The sequence shown here is derived from an EMBL/GenBank/DDBJ whole genome shotgun (WGS) entry which is preliminary data.</text>
</comment>
<evidence type="ECO:0000256" key="1">
    <source>
        <dbReference type="ARBA" id="ARBA00004477"/>
    </source>
</evidence>
<comment type="function">
    <text evidence="10">Mediator of sterol homeostasis involved in sterol uptake, trafficking and distribution into membranes.</text>
</comment>
<evidence type="ECO:0000256" key="10">
    <source>
        <dbReference type="RuleBase" id="RU368065"/>
    </source>
</evidence>
<dbReference type="Proteomes" id="UP000292052">
    <property type="component" value="Unassembled WGS sequence"/>
</dbReference>
<feature type="non-terminal residue" evidence="11">
    <location>
        <position position="126"/>
    </location>
</feature>
<dbReference type="STRING" id="1661398.A0A482W6Q3"/>
<evidence type="ECO:0000256" key="3">
    <source>
        <dbReference type="ARBA" id="ARBA00022448"/>
    </source>
</evidence>
<dbReference type="GO" id="GO:0032541">
    <property type="term" value="C:cortical endoplasmic reticulum"/>
    <property type="evidence" value="ECO:0007669"/>
    <property type="project" value="TreeGrafter"/>
</dbReference>
<dbReference type="EMBL" id="QDEB01026015">
    <property type="protein sequence ID" value="RZC40459.1"/>
    <property type="molecule type" value="Genomic_DNA"/>
</dbReference>
<feature type="non-terminal residue" evidence="11">
    <location>
        <position position="1"/>
    </location>
</feature>
<sequence>QCKCIKINGLCKYENATKYFHIKTSLFHQESCHNVADKYVEYDIVIIIIDLVLLQKVAYRHILFNVDFKNFWKLSIILLLMEAYSELMRNSPEQYIKTVEEEKPFLNEFNEMADFLFYRISFTVAI</sequence>
<keyword evidence="4" id="KW-0812">Transmembrane</keyword>
<evidence type="ECO:0000256" key="5">
    <source>
        <dbReference type="ARBA" id="ARBA00022824"/>
    </source>
</evidence>
<name>A0A482W6Q3_ASBVE</name>
<comment type="subcellular location">
    <subcellularLocation>
        <location evidence="1 10">Endoplasmic reticulum membrane</location>
        <topology evidence="1 10">Multi-pass membrane protein</topology>
    </subcellularLocation>
</comment>
<keyword evidence="6" id="KW-1133">Transmembrane helix</keyword>
<comment type="similarity">
    <text evidence="2 10">Belongs to the ARV1 family.</text>
</comment>
<evidence type="ECO:0000313" key="12">
    <source>
        <dbReference type="Proteomes" id="UP000292052"/>
    </source>
</evidence>
<dbReference type="GO" id="GO:0006665">
    <property type="term" value="P:sphingolipid metabolic process"/>
    <property type="evidence" value="ECO:0007669"/>
    <property type="project" value="TreeGrafter"/>
</dbReference>
<evidence type="ECO:0000256" key="9">
    <source>
        <dbReference type="ARBA" id="ARBA00023136"/>
    </source>
</evidence>
<accession>A0A482W6Q3</accession>
<reference evidence="11 12" key="1">
    <citation type="submission" date="2017-03" db="EMBL/GenBank/DDBJ databases">
        <title>Genome of the blue death feigning beetle - Asbolus verrucosus.</title>
        <authorList>
            <person name="Rider S.D."/>
        </authorList>
    </citation>
    <scope>NUCLEOTIDE SEQUENCE [LARGE SCALE GENOMIC DNA]</scope>
    <source>
        <strain evidence="11">Butters</strain>
        <tissue evidence="11">Head and leg muscle</tissue>
    </source>
</reference>
<dbReference type="PANTHER" id="PTHR14467:SF0">
    <property type="entry name" value="PROTEIN ARV1"/>
    <property type="match status" value="1"/>
</dbReference>
<dbReference type="GO" id="GO:0032366">
    <property type="term" value="P:intracellular sterol transport"/>
    <property type="evidence" value="ECO:0007669"/>
    <property type="project" value="UniProtKB-UniRule"/>
</dbReference>
<evidence type="ECO:0000256" key="7">
    <source>
        <dbReference type="ARBA" id="ARBA00023055"/>
    </source>
</evidence>
<dbReference type="GO" id="GO:0097036">
    <property type="term" value="P:regulation of plasma membrane sterol distribution"/>
    <property type="evidence" value="ECO:0007669"/>
    <property type="project" value="UniProtKB-UniRule"/>
</dbReference>
<dbReference type="AlphaFoldDB" id="A0A482W6Q3"/>
<dbReference type="OrthoDB" id="2192830at2759"/>
<dbReference type="GO" id="GO:0005789">
    <property type="term" value="C:endoplasmic reticulum membrane"/>
    <property type="evidence" value="ECO:0007669"/>
    <property type="project" value="UniProtKB-SubCell"/>
</dbReference>
<protein>
    <recommendedName>
        <fullName evidence="10">Protein ARV</fullName>
    </recommendedName>
</protein>
<keyword evidence="5 10" id="KW-0256">Endoplasmic reticulum</keyword>
<proteinExistence type="inferred from homology"/>
<dbReference type="GO" id="GO:0005794">
    <property type="term" value="C:Golgi apparatus"/>
    <property type="evidence" value="ECO:0007669"/>
    <property type="project" value="TreeGrafter"/>
</dbReference>
<evidence type="ECO:0000256" key="6">
    <source>
        <dbReference type="ARBA" id="ARBA00022989"/>
    </source>
</evidence>
<keyword evidence="9" id="KW-0472">Membrane</keyword>
<dbReference type="PANTHER" id="PTHR14467">
    <property type="entry name" value="ARV1"/>
    <property type="match status" value="1"/>
</dbReference>
<evidence type="ECO:0000256" key="4">
    <source>
        <dbReference type="ARBA" id="ARBA00022692"/>
    </source>
</evidence>
<keyword evidence="12" id="KW-1185">Reference proteome</keyword>
<dbReference type="GO" id="GO:0016125">
    <property type="term" value="P:sterol metabolic process"/>
    <property type="evidence" value="ECO:0007669"/>
    <property type="project" value="UniProtKB-UniRule"/>
</dbReference>
<evidence type="ECO:0000313" key="11">
    <source>
        <dbReference type="EMBL" id="RZC40459.1"/>
    </source>
</evidence>
<dbReference type="InterPro" id="IPR007290">
    <property type="entry name" value="Arv1"/>
</dbReference>
<evidence type="ECO:0000256" key="2">
    <source>
        <dbReference type="ARBA" id="ARBA00009187"/>
    </source>
</evidence>
<keyword evidence="8 10" id="KW-0443">Lipid metabolism</keyword>
<evidence type="ECO:0000256" key="8">
    <source>
        <dbReference type="ARBA" id="ARBA00023098"/>
    </source>
</evidence>
<keyword evidence="3 10" id="KW-0813">Transport</keyword>
<keyword evidence="7 10" id="KW-0445">Lipid transport</keyword>